<dbReference type="SUPFAM" id="SSF90123">
    <property type="entry name" value="ABC transporter transmembrane region"/>
    <property type="match status" value="1"/>
</dbReference>
<evidence type="ECO:0000259" key="9">
    <source>
        <dbReference type="PROSITE" id="PS50929"/>
    </source>
</evidence>
<dbReference type="Gene3D" id="1.20.1560.10">
    <property type="entry name" value="ABC transporter type 1, transmembrane domain"/>
    <property type="match status" value="1"/>
</dbReference>
<dbReference type="InterPro" id="IPR003439">
    <property type="entry name" value="ABC_transporter-like_ATP-bd"/>
</dbReference>
<evidence type="ECO:0000256" key="5">
    <source>
        <dbReference type="ARBA" id="ARBA00022989"/>
    </source>
</evidence>
<accession>A0ABS8EWN0</accession>
<feature type="transmembrane region" description="Helical" evidence="7">
    <location>
        <begin position="248"/>
        <end position="266"/>
    </location>
</feature>
<organism evidence="10 11">
    <name type="scientific">Hominisplanchenecus faecis</name>
    <dbReference type="NCBI Taxonomy" id="2885351"/>
    <lineage>
        <taxon>Bacteria</taxon>
        <taxon>Bacillati</taxon>
        <taxon>Bacillota</taxon>
        <taxon>Clostridia</taxon>
        <taxon>Lachnospirales</taxon>
        <taxon>Lachnospiraceae</taxon>
        <taxon>Hominisplanchenecus</taxon>
    </lineage>
</organism>
<dbReference type="Pfam" id="PF00005">
    <property type="entry name" value="ABC_tran"/>
    <property type="match status" value="1"/>
</dbReference>
<protein>
    <submittedName>
        <fullName evidence="10">ABC transporter ATP-binding protein/permease</fullName>
    </submittedName>
</protein>
<dbReference type="RefSeq" id="WP_248835604.1">
    <property type="nucleotide sequence ID" value="NZ_JAJEQE010000034.1"/>
</dbReference>
<comment type="subcellular location">
    <subcellularLocation>
        <location evidence="1">Cell membrane</location>
        <topology evidence="1">Multi-pass membrane protein</topology>
    </subcellularLocation>
</comment>
<comment type="caution">
    <text evidence="10">The sequence shown here is derived from an EMBL/GenBank/DDBJ whole genome shotgun (WGS) entry which is preliminary data.</text>
</comment>
<dbReference type="SUPFAM" id="SSF52540">
    <property type="entry name" value="P-loop containing nucleoside triphosphate hydrolases"/>
    <property type="match status" value="1"/>
</dbReference>
<feature type="domain" description="ABC transmembrane type-1" evidence="9">
    <location>
        <begin position="20"/>
        <end position="301"/>
    </location>
</feature>
<dbReference type="PROSITE" id="PS50929">
    <property type="entry name" value="ABC_TM1F"/>
    <property type="match status" value="1"/>
</dbReference>
<keyword evidence="6 7" id="KW-0472">Membrane</keyword>
<reference evidence="10 11" key="1">
    <citation type="submission" date="2021-10" db="EMBL/GenBank/DDBJ databases">
        <title>Anaerobic single-cell dispensing facilitates the cultivation of human gut bacteria.</title>
        <authorList>
            <person name="Afrizal A."/>
        </authorList>
    </citation>
    <scope>NUCLEOTIDE SEQUENCE [LARGE SCALE GENOMIC DNA]</scope>
    <source>
        <strain evidence="10 11">CLA-AA-H246</strain>
    </source>
</reference>
<dbReference type="Proteomes" id="UP001299235">
    <property type="component" value="Unassembled WGS sequence"/>
</dbReference>
<name>A0ABS8EWN0_9FIRM</name>
<evidence type="ECO:0000313" key="11">
    <source>
        <dbReference type="Proteomes" id="UP001299235"/>
    </source>
</evidence>
<dbReference type="InterPro" id="IPR027417">
    <property type="entry name" value="P-loop_NTPase"/>
</dbReference>
<evidence type="ECO:0000256" key="2">
    <source>
        <dbReference type="ARBA" id="ARBA00022692"/>
    </source>
</evidence>
<sequence length="584" mass="64247">MNDIKRLAGYIGPYKKDMMLGALMVMIETAFELVIPIMIADLIDVGVANHDLAYIYSKGFQMGICALLALVTGLLYAQFAARASYGWGAKIREAEYAKVMQYSFSNLDHFDTSSLITRMTTDVTVLQNLINSGFRPVTRGPSLLILGIGLSFWMNPKLAIVFLVCTPVLGIVLFLIVRKVAPMYTKLQTIVDRLNHVVQEGVTAIRAVKAFVRGEYEEEKFDAVNTDLSVSSEQTFHYAVLNLPAFQVVMYSAIVLIMWFGGNMILSGSLKVGDLTGFLSYVMQVVNALMMIANVFLLLTRSLASAHRIAEVLDERIVLKSPENGVQKVKDGSVDFEQVSFKYHKDAKAYALSDVDLHIKAGQTIGVVGGTGAAKTTLVQLIPRLYDATCGTVRVGGVDVKAYDLHALRAAVGIILQKNELFSGTIRDNLKWGDPDADDEKIWHACRVACADEFLERFPDGLDTMLVQGGNNLSGGQKQRLCIARALLASAKILIFDDSTSAVDTATEKKIRKELEKLGDVTKIIIAQRISSVIHTDRIVILDDGKIHNIGTHEQLLKEDAIYQEIYASQMKGGNSDGIENEEC</sequence>
<dbReference type="PANTHER" id="PTHR43394">
    <property type="entry name" value="ATP-DEPENDENT PERMEASE MDL1, MITOCHONDRIAL"/>
    <property type="match status" value="1"/>
</dbReference>
<evidence type="ECO:0000256" key="1">
    <source>
        <dbReference type="ARBA" id="ARBA00004651"/>
    </source>
</evidence>
<dbReference type="PROSITE" id="PS50893">
    <property type="entry name" value="ABC_TRANSPORTER_2"/>
    <property type="match status" value="1"/>
</dbReference>
<dbReference type="InterPro" id="IPR017871">
    <property type="entry name" value="ABC_transporter-like_CS"/>
</dbReference>
<evidence type="ECO:0000256" key="7">
    <source>
        <dbReference type="SAM" id="Phobius"/>
    </source>
</evidence>
<dbReference type="SMART" id="SM00382">
    <property type="entry name" value="AAA"/>
    <property type="match status" value="1"/>
</dbReference>
<evidence type="ECO:0000259" key="8">
    <source>
        <dbReference type="PROSITE" id="PS50893"/>
    </source>
</evidence>
<evidence type="ECO:0000256" key="3">
    <source>
        <dbReference type="ARBA" id="ARBA00022741"/>
    </source>
</evidence>
<feature type="transmembrane region" description="Helical" evidence="7">
    <location>
        <begin position="137"/>
        <end position="154"/>
    </location>
</feature>
<feature type="transmembrane region" description="Helical" evidence="7">
    <location>
        <begin position="59"/>
        <end position="77"/>
    </location>
</feature>
<keyword evidence="3" id="KW-0547">Nucleotide-binding</keyword>
<evidence type="ECO:0000256" key="4">
    <source>
        <dbReference type="ARBA" id="ARBA00022840"/>
    </source>
</evidence>
<keyword evidence="11" id="KW-1185">Reference proteome</keyword>
<dbReference type="GO" id="GO:0005524">
    <property type="term" value="F:ATP binding"/>
    <property type="evidence" value="ECO:0007669"/>
    <property type="project" value="UniProtKB-KW"/>
</dbReference>
<feature type="transmembrane region" description="Helical" evidence="7">
    <location>
        <begin position="160"/>
        <end position="177"/>
    </location>
</feature>
<evidence type="ECO:0000256" key="6">
    <source>
        <dbReference type="ARBA" id="ARBA00023136"/>
    </source>
</evidence>
<dbReference type="InterPro" id="IPR011527">
    <property type="entry name" value="ABC1_TM_dom"/>
</dbReference>
<evidence type="ECO:0000313" key="10">
    <source>
        <dbReference type="EMBL" id="MCC2149586.1"/>
    </source>
</evidence>
<proteinExistence type="predicted"/>
<dbReference type="EMBL" id="JAJEQE010000034">
    <property type="protein sequence ID" value="MCC2149586.1"/>
    <property type="molecule type" value="Genomic_DNA"/>
</dbReference>
<feature type="transmembrane region" description="Helical" evidence="7">
    <location>
        <begin position="20"/>
        <end position="39"/>
    </location>
</feature>
<keyword evidence="4 10" id="KW-0067">ATP-binding</keyword>
<feature type="transmembrane region" description="Helical" evidence="7">
    <location>
        <begin position="278"/>
        <end position="299"/>
    </location>
</feature>
<feature type="domain" description="ABC transporter" evidence="8">
    <location>
        <begin position="334"/>
        <end position="569"/>
    </location>
</feature>
<dbReference type="InterPro" id="IPR003593">
    <property type="entry name" value="AAA+_ATPase"/>
</dbReference>
<dbReference type="Gene3D" id="3.40.50.300">
    <property type="entry name" value="P-loop containing nucleotide triphosphate hydrolases"/>
    <property type="match status" value="1"/>
</dbReference>
<dbReference type="PANTHER" id="PTHR43394:SF1">
    <property type="entry name" value="ATP-BINDING CASSETTE SUB-FAMILY B MEMBER 10, MITOCHONDRIAL"/>
    <property type="match status" value="1"/>
</dbReference>
<keyword evidence="2 7" id="KW-0812">Transmembrane</keyword>
<dbReference type="PROSITE" id="PS00211">
    <property type="entry name" value="ABC_TRANSPORTER_1"/>
    <property type="match status" value="1"/>
</dbReference>
<dbReference type="CDD" id="cd18548">
    <property type="entry name" value="ABC_6TM_Tm287_like"/>
    <property type="match status" value="1"/>
</dbReference>
<dbReference type="InterPro" id="IPR036640">
    <property type="entry name" value="ABC1_TM_sf"/>
</dbReference>
<gene>
    <name evidence="10" type="ORF">LKD42_10010</name>
</gene>
<keyword evidence="5 7" id="KW-1133">Transmembrane helix</keyword>
<dbReference type="InterPro" id="IPR039421">
    <property type="entry name" value="Type_1_exporter"/>
</dbReference>
<dbReference type="Pfam" id="PF00664">
    <property type="entry name" value="ABC_membrane"/>
    <property type="match status" value="1"/>
</dbReference>